<feature type="transmembrane region" description="Helical" evidence="2">
    <location>
        <begin position="233"/>
        <end position="250"/>
    </location>
</feature>
<dbReference type="PIRSF" id="PIRSF038991">
    <property type="entry name" value="Protein_AbrB"/>
    <property type="match status" value="1"/>
</dbReference>
<dbReference type="GO" id="GO:0010468">
    <property type="term" value="P:regulation of gene expression"/>
    <property type="evidence" value="ECO:0007669"/>
    <property type="project" value="InterPro"/>
</dbReference>
<feature type="transmembrane region" description="Helical" evidence="2">
    <location>
        <begin position="256"/>
        <end position="275"/>
    </location>
</feature>
<dbReference type="EMBL" id="SLVX01000053">
    <property type="protein sequence ID" value="TCN31619.1"/>
    <property type="molecule type" value="Genomic_DNA"/>
</dbReference>
<feature type="transmembrane region" description="Helical" evidence="2">
    <location>
        <begin position="317"/>
        <end position="341"/>
    </location>
</feature>
<keyword evidence="2" id="KW-1133">Transmembrane helix</keyword>
<dbReference type="PANTHER" id="PTHR38457">
    <property type="entry name" value="REGULATOR ABRB-RELATED"/>
    <property type="match status" value="1"/>
</dbReference>
<reference evidence="3 4" key="1">
    <citation type="submission" date="2019-03" db="EMBL/GenBank/DDBJ databases">
        <title>Genomic Encyclopedia of Type Strains, Phase IV (KMG-IV): sequencing the most valuable type-strain genomes for metagenomic binning, comparative biology and taxonomic classification.</title>
        <authorList>
            <person name="Goeker M."/>
        </authorList>
    </citation>
    <scope>NUCLEOTIDE SEQUENCE [LARGE SCALE GENOMIC DNA]</scope>
    <source>
        <strain evidence="3 4">DSM 18401</strain>
    </source>
</reference>
<keyword evidence="2" id="KW-0812">Transmembrane</keyword>
<feature type="transmembrane region" description="Helical" evidence="2">
    <location>
        <begin position="353"/>
        <end position="371"/>
    </location>
</feature>
<proteinExistence type="predicted"/>
<feature type="transmembrane region" description="Helical" evidence="2">
    <location>
        <begin position="107"/>
        <end position="129"/>
    </location>
</feature>
<dbReference type="Proteomes" id="UP000295351">
    <property type="component" value="Unassembled WGS sequence"/>
</dbReference>
<evidence type="ECO:0000256" key="2">
    <source>
        <dbReference type="SAM" id="Phobius"/>
    </source>
</evidence>
<feature type="transmembrane region" description="Helical" evidence="2">
    <location>
        <begin position="287"/>
        <end position="311"/>
    </location>
</feature>
<feature type="transmembrane region" description="Helical" evidence="2">
    <location>
        <begin position="174"/>
        <end position="193"/>
    </location>
</feature>
<organism evidence="3 4">
    <name type="scientific">Shinella granuli</name>
    <dbReference type="NCBI Taxonomy" id="323621"/>
    <lineage>
        <taxon>Bacteria</taxon>
        <taxon>Pseudomonadati</taxon>
        <taxon>Pseudomonadota</taxon>
        <taxon>Alphaproteobacteria</taxon>
        <taxon>Hyphomicrobiales</taxon>
        <taxon>Rhizobiaceae</taxon>
        <taxon>Shinella</taxon>
    </lineage>
</organism>
<evidence type="ECO:0000256" key="1">
    <source>
        <dbReference type="SAM" id="MobiDB-lite"/>
    </source>
</evidence>
<protein>
    <recommendedName>
        <fullName evidence="5">Ammonia monooxygenase</fullName>
    </recommendedName>
</protein>
<evidence type="ECO:0000313" key="4">
    <source>
        <dbReference type="Proteomes" id="UP000295351"/>
    </source>
</evidence>
<evidence type="ECO:0000313" key="3">
    <source>
        <dbReference type="EMBL" id="TCN31619.1"/>
    </source>
</evidence>
<name>A0A4R2BZH3_SHIGR</name>
<feature type="transmembrane region" description="Helical" evidence="2">
    <location>
        <begin position="205"/>
        <end position="226"/>
    </location>
</feature>
<keyword evidence="2" id="KW-0472">Membrane</keyword>
<feature type="region of interest" description="Disordered" evidence="1">
    <location>
        <begin position="1"/>
        <end position="24"/>
    </location>
</feature>
<dbReference type="InterPro" id="IPR017516">
    <property type="entry name" value="AbrB_dup"/>
</dbReference>
<comment type="caution">
    <text evidence="3">The sequence shown here is derived from an EMBL/GenBank/DDBJ whole genome shotgun (WGS) entry which is preliminary data.</text>
</comment>
<dbReference type="InterPro" id="IPR007820">
    <property type="entry name" value="AbrB_fam"/>
</dbReference>
<feature type="transmembrane region" description="Helical" evidence="2">
    <location>
        <begin position="50"/>
        <end position="70"/>
    </location>
</feature>
<sequence length="380" mass="39360">MQSKSEMVRPLSKHETPPLKTAGHGKTVPLLHTLRTLAIGTVGGWCGYMLGLPLGWLLGAMALTMVLALAGVRVSASPKPRAAMIAVVGLMVGSAFKPEVLRQATEWPVSLAAVAVYTVIVAAFGIVVCRRLGRLDPATAALSGMPGGLSELISMAPSFKADVRSVSMVHATRLVLLITIVPLSLTLSGALAALTGRTVDRTMHWALTLSALDAVVLAGCAMLGIFLGRRLRLPAANLTGPLVLSAAAHITGLTDAAVPDLVIAVAQVVIGATIGQHFAGVARRTMLTGVVLGLVLTCFSLTMAALFAIAFDRYLDIPFALGLLALVPGGLPEMSLIAISLNADPAFVSLHHLCRVVIVVLAAPSILPLWLRLSGGEGKG</sequence>
<dbReference type="PANTHER" id="PTHR38457:SF1">
    <property type="entry name" value="REGULATOR ABRB-RELATED"/>
    <property type="match status" value="1"/>
</dbReference>
<dbReference type="Pfam" id="PF05145">
    <property type="entry name" value="AbrB"/>
    <property type="match status" value="1"/>
</dbReference>
<dbReference type="GO" id="GO:0016020">
    <property type="term" value="C:membrane"/>
    <property type="evidence" value="ECO:0007669"/>
    <property type="project" value="InterPro"/>
</dbReference>
<dbReference type="AlphaFoldDB" id="A0A4R2BZH3"/>
<gene>
    <name evidence="3" type="ORF">EV665_1538</name>
</gene>
<evidence type="ECO:0008006" key="5">
    <source>
        <dbReference type="Google" id="ProtNLM"/>
    </source>
</evidence>
<accession>A0A4R2BZH3</accession>
<keyword evidence="4" id="KW-1185">Reference proteome</keyword>
<dbReference type="NCBIfam" id="TIGR03082">
    <property type="entry name" value="Gneg_AbrB_dup"/>
    <property type="match status" value="2"/>
</dbReference>